<dbReference type="Proteomes" id="UP000050794">
    <property type="component" value="Unassembled WGS sequence"/>
</dbReference>
<dbReference type="Gene3D" id="3.10.100.10">
    <property type="entry name" value="Mannose-Binding Protein A, subunit A"/>
    <property type="match status" value="1"/>
</dbReference>
<name>A0A183V0R7_TOXCA</name>
<keyword evidence="4" id="KW-1185">Reference proteome</keyword>
<dbReference type="CDD" id="cd00037">
    <property type="entry name" value="CLECT"/>
    <property type="match status" value="1"/>
</dbReference>
<dbReference type="InterPro" id="IPR016187">
    <property type="entry name" value="CTDL_fold"/>
</dbReference>
<dbReference type="EMBL" id="UYWY01022194">
    <property type="protein sequence ID" value="VDM45658.1"/>
    <property type="molecule type" value="Genomic_DNA"/>
</dbReference>
<evidence type="ECO:0000259" key="2">
    <source>
        <dbReference type="PROSITE" id="PS50948"/>
    </source>
</evidence>
<dbReference type="SUPFAM" id="SSF56436">
    <property type="entry name" value="C-type lectin-like"/>
    <property type="match status" value="1"/>
</dbReference>
<accession>A0A183V0R7</accession>
<dbReference type="InterPro" id="IPR016186">
    <property type="entry name" value="C-type_lectin-like/link_sf"/>
</dbReference>
<gene>
    <name evidence="3" type="ORF">TCNE_LOCUS14337</name>
</gene>
<evidence type="ECO:0000313" key="5">
    <source>
        <dbReference type="WBParaSite" id="TCNE_0001433701-mRNA-1"/>
    </source>
</evidence>
<feature type="domain" description="C-type lectin" evidence="1">
    <location>
        <begin position="148"/>
        <end position="228"/>
    </location>
</feature>
<dbReference type="AlphaFoldDB" id="A0A183V0R7"/>
<proteinExistence type="predicted"/>
<dbReference type="WBParaSite" id="TCNE_0001433701-mRNA-1">
    <property type="protein sequence ID" value="TCNE_0001433701-mRNA-1"/>
    <property type="gene ID" value="TCNE_0001433701"/>
</dbReference>
<protein>
    <submittedName>
        <fullName evidence="5">C-type lectin domain-containing protein</fullName>
    </submittedName>
</protein>
<dbReference type="InterPro" id="IPR003609">
    <property type="entry name" value="Pan_app"/>
</dbReference>
<dbReference type="PROSITE" id="PS50041">
    <property type="entry name" value="C_TYPE_LECTIN_2"/>
    <property type="match status" value="1"/>
</dbReference>
<dbReference type="InterPro" id="IPR001304">
    <property type="entry name" value="C-type_lectin-like"/>
</dbReference>
<evidence type="ECO:0000313" key="3">
    <source>
        <dbReference type="EMBL" id="VDM45658.1"/>
    </source>
</evidence>
<evidence type="ECO:0000259" key="1">
    <source>
        <dbReference type="PROSITE" id="PS50041"/>
    </source>
</evidence>
<dbReference type="PROSITE" id="PS50948">
    <property type="entry name" value="PAN"/>
    <property type="match status" value="1"/>
</dbReference>
<reference evidence="3 4" key="2">
    <citation type="submission" date="2018-11" db="EMBL/GenBank/DDBJ databases">
        <authorList>
            <consortium name="Pathogen Informatics"/>
        </authorList>
    </citation>
    <scope>NUCLEOTIDE SEQUENCE [LARGE SCALE GENOMIC DNA]</scope>
</reference>
<reference evidence="5" key="1">
    <citation type="submission" date="2016-06" db="UniProtKB">
        <authorList>
            <consortium name="WormBaseParasite"/>
        </authorList>
    </citation>
    <scope>IDENTIFICATION</scope>
</reference>
<feature type="domain" description="Apple" evidence="2">
    <location>
        <begin position="71"/>
        <end position="144"/>
    </location>
</feature>
<sequence length="244" mass="27537">MVTVTDGFKAFRKTALLKMHGNGNFLESHLLDIFLIHSQLAHKVVTQDSTALGLWILDIKVLMWITSTGTAYDAEFIHFHDVSVYIVESLQPVSAASVRECSEHCYYKGDKCVAFEYHEDGKCLMHTIIEYNGTTVSDLYIRNVKRIETPTYCHTEEFAEEIISSLESFQSTAYTPFITWLIRENETAPWQWGNGDAVNYTNWAPGHPTNSGNCMAVTNGTWSTYECSGGPPVRVLCQRIAYSP</sequence>
<dbReference type="Pfam" id="PF00059">
    <property type="entry name" value="Lectin_C"/>
    <property type="match status" value="1"/>
</dbReference>
<organism evidence="4 5">
    <name type="scientific">Toxocara canis</name>
    <name type="common">Canine roundworm</name>
    <dbReference type="NCBI Taxonomy" id="6265"/>
    <lineage>
        <taxon>Eukaryota</taxon>
        <taxon>Metazoa</taxon>
        <taxon>Ecdysozoa</taxon>
        <taxon>Nematoda</taxon>
        <taxon>Chromadorea</taxon>
        <taxon>Rhabditida</taxon>
        <taxon>Spirurina</taxon>
        <taxon>Ascaridomorpha</taxon>
        <taxon>Ascaridoidea</taxon>
        <taxon>Toxocaridae</taxon>
        <taxon>Toxocara</taxon>
    </lineage>
</organism>
<evidence type="ECO:0000313" key="4">
    <source>
        <dbReference type="Proteomes" id="UP000050794"/>
    </source>
</evidence>